<dbReference type="InterPro" id="IPR035897">
    <property type="entry name" value="Toll_tir_struct_dom_sf"/>
</dbReference>
<feature type="domain" description="SEFIR" evidence="1">
    <location>
        <begin position="4"/>
        <end position="140"/>
    </location>
</feature>
<keyword evidence="3" id="KW-1185">Reference proteome</keyword>
<dbReference type="KEGG" id="hsc:HVS_01575"/>
<dbReference type="EMBL" id="CP025197">
    <property type="protein sequence ID" value="AUG56279.1"/>
    <property type="molecule type" value="Genomic_DNA"/>
</dbReference>
<dbReference type="Gene3D" id="3.40.50.10140">
    <property type="entry name" value="Toll/interleukin-1 receptor homology (TIR) domain"/>
    <property type="match status" value="1"/>
</dbReference>
<evidence type="ECO:0000313" key="2">
    <source>
        <dbReference type="EMBL" id="AUG56279.1"/>
    </source>
</evidence>
<dbReference type="Pfam" id="PF08357">
    <property type="entry name" value="SEFIR"/>
    <property type="match status" value="1"/>
</dbReference>
<gene>
    <name evidence="2" type="ORF">HVS_01575</name>
</gene>
<sequence length="473" mass="55362">MEKTPKVFISYSWSSPEHEEKVLNLATRLMSHGVEVIIDKWDLKEGQDKYAFMEQAVTSNDIDRVLIISDKMYAEKANSRRGGVGDETIIISPEIYGSVNQDKFIPVVFEYDECRNPCLPAYIKSRIYINLSSEEDFENEYEKLLRNIHNKPMFKKPGVGRIPEWILDETTDYSLLKDIIKQLKGTQYDKKGKFMILIKRFIDSFCEVMNELRITEAKGDMSEEIVKKINEMKPLRDIYLDFLETLLYADADISNIIPQYFESIYNNVYTEENKSSYTEFEYDHFKFIIWEMFICTISVLLHYERYENIKGIVSNTYFLKSSLFSDEKPADFTKFRPYLRSLEEIIKPKSDNPRLFSLTAEMLMEREKLPVLSKKKLVEADVLLCQLGEIYTDNKWFPMTYVYNEDSGAMWRKLVSRKYCEKAMIMYGASSVEGLKKIAEKNDYKREVSYNNAFDSAPSIVSTISINEIATLP</sequence>
<organism evidence="2 3">
    <name type="scientific">Acetivibrio saccincola</name>
    <dbReference type="NCBI Taxonomy" id="1677857"/>
    <lineage>
        <taxon>Bacteria</taxon>
        <taxon>Bacillati</taxon>
        <taxon>Bacillota</taxon>
        <taxon>Clostridia</taxon>
        <taxon>Eubacteriales</taxon>
        <taxon>Oscillospiraceae</taxon>
        <taxon>Acetivibrio</taxon>
    </lineage>
</organism>
<dbReference type="SUPFAM" id="SSF52200">
    <property type="entry name" value="Toll/Interleukin receptor TIR domain"/>
    <property type="match status" value="1"/>
</dbReference>
<proteinExistence type="predicted"/>
<name>A0A2K9DYQ8_9FIRM</name>
<protein>
    <submittedName>
        <fullName evidence="2">SEFIR domain protein</fullName>
    </submittedName>
</protein>
<reference evidence="2 3" key="1">
    <citation type="submission" date="2017-12" db="EMBL/GenBank/DDBJ databases">
        <title>Complete genome sequence of Herbivorax saccincola GGR1, a novel Cellulosome-producing hydrolytic bacterium in a thermophilic biogas plant, established by Illumina and Nanopore MinION sequencing.</title>
        <authorList>
            <person name="Pechtl A."/>
            <person name="Ruckert C."/>
            <person name="Koeck D.E."/>
            <person name="Maus I."/>
            <person name="Winkler A."/>
            <person name="Kalinowski J."/>
            <person name="Puhler A."/>
            <person name="Schwarz W.W."/>
            <person name="Zverlov V.V."/>
            <person name="Schluter A."/>
            <person name="Liebl W."/>
        </authorList>
    </citation>
    <scope>NUCLEOTIDE SEQUENCE [LARGE SCALE GENOMIC DNA]</scope>
    <source>
        <strain evidence="3">SR1</strain>
    </source>
</reference>
<evidence type="ECO:0000313" key="3">
    <source>
        <dbReference type="Proteomes" id="UP000233534"/>
    </source>
</evidence>
<dbReference type="InterPro" id="IPR013568">
    <property type="entry name" value="SEFIR_dom"/>
</dbReference>
<dbReference type="AlphaFoldDB" id="A0A2K9DYQ8"/>
<dbReference type="RefSeq" id="WP_159063342.1">
    <property type="nucleotide sequence ID" value="NZ_CP025197.1"/>
</dbReference>
<dbReference type="Proteomes" id="UP000233534">
    <property type="component" value="Chromosome"/>
</dbReference>
<accession>A0A2K9DYQ8</accession>
<dbReference type="PROSITE" id="PS51534">
    <property type="entry name" value="SEFIR"/>
    <property type="match status" value="1"/>
</dbReference>
<evidence type="ECO:0000259" key="1">
    <source>
        <dbReference type="PROSITE" id="PS51534"/>
    </source>
</evidence>